<sequence length="223" mass="24751">MTSSTQGDRDPFERYNVTESWTIDRGPCGKDAQLNTNPPMPGGRRLIEPYITPFASHAGAMLDNHVISGQDIPCTCDSFANSSTQVDSTPSIDDEILAQLIAMAGCDSSEALQRIQKWRCIKTLIRKEHIQFMAIQETKLKKVNNAWCREIQRGDDYYMCQLSLNGLSGGLLSIWKACSMMEGKLTCWEDLLQAKRDIGGGTWCLGNPYNGLYRGMSLTTAAP</sequence>
<evidence type="ECO:0000313" key="1">
    <source>
        <dbReference type="EMBL" id="KAK7338240.1"/>
    </source>
</evidence>
<comment type="caution">
    <text evidence="1">The sequence shown here is derived from an EMBL/GenBank/DDBJ whole genome shotgun (WGS) entry which is preliminary data.</text>
</comment>
<organism evidence="1 2">
    <name type="scientific">Canavalia gladiata</name>
    <name type="common">Sword bean</name>
    <name type="synonym">Dolichos gladiatus</name>
    <dbReference type="NCBI Taxonomy" id="3824"/>
    <lineage>
        <taxon>Eukaryota</taxon>
        <taxon>Viridiplantae</taxon>
        <taxon>Streptophyta</taxon>
        <taxon>Embryophyta</taxon>
        <taxon>Tracheophyta</taxon>
        <taxon>Spermatophyta</taxon>
        <taxon>Magnoliopsida</taxon>
        <taxon>eudicotyledons</taxon>
        <taxon>Gunneridae</taxon>
        <taxon>Pentapetalae</taxon>
        <taxon>rosids</taxon>
        <taxon>fabids</taxon>
        <taxon>Fabales</taxon>
        <taxon>Fabaceae</taxon>
        <taxon>Papilionoideae</taxon>
        <taxon>50 kb inversion clade</taxon>
        <taxon>NPAAA clade</taxon>
        <taxon>indigoferoid/millettioid clade</taxon>
        <taxon>Phaseoleae</taxon>
        <taxon>Canavalia</taxon>
    </lineage>
</organism>
<keyword evidence="2" id="KW-1185">Reference proteome</keyword>
<name>A0AAN9QI14_CANGL</name>
<protein>
    <submittedName>
        <fullName evidence="1">Uncharacterized protein</fullName>
    </submittedName>
</protein>
<proteinExistence type="predicted"/>
<dbReference type="EMBL" id="JAYMYQ010000004">
    <property type="protein sequence ID" value="KAK7338240.1"/>
    <property type="molecule type" value="Genomic_DNA"/>
</dbReference>
<dbReference type="AlphaFoldDB" id="A0AAN9QI14"/>
<gene>
    <name evidence="1" type="ORF">VNO77_18843</name>
</gene>
<accession>A0AAN9QI14</accession>
<dbReference type="Proteomes" id="UP001367508">
    <property type="component" value="Unassembled WGS sequence"/>
</dbReference>
<evidence type="ECO:0000313" key="2">
    <source>
        <dbReference type="Proteomes" id="UP001367508"/>
    </source>
</evidence>
<reference evidence="1 2" key="1">
    <citation type="submission" date="2024-01" db="EMBL/GenBank/DDBJ databases">
        <title>The genomes of 5 underutilized Papilionoideae crops provide insights into root nodulation and disease resistanc.</title>
        <authorList>
            <person name="Jiang F."/>
        </authorList>
    </citation>
    <scope>NUCLEOTIDE SEQUENCE [LARGE SCALE GENOMIC DNA]</scope>
    <source>
        <strain evidence="1">LVBAO_FW01</strain>
        <tissue evidence="1">Leaves</tissue>
    </source>
</reference>